<dbReference type="InterPro" id="IPR014030">
    <property type="entry name" value="Ketoacyl_synth_N"/>
</dbReference>
<dbReference type="Pfam" id="PF02801">
    <property type="entry name" value="Ketoacyl-synt_C"/>
    <property type="match status" value="1"/>
</dbReference>
<dbReference type="PROSITE" id="PS52004">
    <property type="entry name" value="KS3_2"/>
    <property type="match status" value="1"/>
</dbReference>
<gene>
    <name evidence="6" type="ORF">BE18_28805</name>
</gene>
<evidence type="ECO:0000256" key="3">
    <source>
        <dbReference type="ARBA" id="ARBA00022679"/>
    </source>
</evidence>
<dbReference type="PANTHER" id="PTHR43775">
    <property type="entry name" value="FATTY ACID SYNTHASE"/>
    <property type="match status" value="1"/>
</dbReference>
<proteinExistence type="inferred from homology"/>
<protein>
    <recommendedName>
        <fullName evidence="5">Ketosynthase family 3 (KS3) domain-containing protein</fullName>
    </recommendedName>
</protein>
<evidence type="ECO:0000256" key="1">
    <source>
        <dbReference type="ARBA" id="ARBA00022450"/>
    </source>
</evidence>
<dbReference type="GO" id="GO:0004315">
    <property type="term" value="F:3-oxoacyl-[acyl-carrier-protein] synthase activity"/>
    <property type="evidence" value="ECO:0007669"/>
    <property type="project" value="InterPro"/>
</dbReference>
<sequence length="427" mass="45589">MNERDTLELEKTEPIAIVGIGCRFPGGASTPEAFWELLDDGRDAIRPLEGRWSLVGVDPGDDVPRWAGLLTEAIDGFDAAFFGIAPREARSLDPQHRLLLEVAWEGFEDAGIPPRSLVGSRTGVFVGVCATEYLHAAVAHQPREERDAYSTTGNMLSIAAGRLSYTLGLQGPCLTVDTACSSSLVAIHLACRSLRARESDLALAGGVNMLLSPDTMRALARTQALSPNGRCQTFDASANGFVRGEGCGLIVLKRLSDARRDGDRIWALIRGSAINQDGRSTGLTAPNVLAQGALLREALRNAGVEAEAIGYIETHGAATSLGDPIEIEALRTVVGPARADGARCVLGAVKTNLGHLEGAAGVAGLIKATLSLHHERIPRNLNFRTLNPRIRIEGTALELATEPVPWPRSWRPSRCPGRGRAGRALRE</sequence>
<dbReference type="Proteomes" id="UP000075515">
    <property type="component" value="Unassembled WGS sequence"/>
</dbReference>
<dbReference type="SMART" id="SM00825">
    <property type="entry name" value="PKS_KS"/>
    <property type="match status" value="1"/>
</dbReference>
<dbReference type="AlphaFoldDB" id="A0A150R5H3"/>
<dbReference type="InterPro" id="IPR018201">
    <property type="entry name" value="Ketoacyl_synth_AS"/>
</dbReference>
<organism evidence="6 7">
    <name type="scientific">Sorangium cellulosum</name>
    <name type="common">Polyangium cellulosum</name>
    <dbReference type="NCBI Taxonomy" id="56"/>
    <lineage>
        <taxon>Bacteria</taxon>
        <taxon>Pseudomonadati</taxon>
        <taxon>Myxococcota</taxon>
        <taxon>Polyangia</taxon>
        <taxon>Polyangiales</taxon>
        <taxon>Polyangiaceae</taxon>
        <taxon>Sorangium</taxon>
    </lineage>
</organism>
<dbReference type="InterPro" id="IPR050091">
    <property type="entry name" value="PKS_NRPS_Biosynth_Enz"/>
</dbReference>
<dbReference type="PANTHER" id="PTHR43775:SF37">
    <property type="entry name" value="SI:DKEY-61P9.11"/>
    <property type="match status" value="1"/>
</dbReference>
<evidence type="ECO:0000313" key="7">
    <source>
        <dbReference type="Proteomes" id="UP000075515"/>
    </source>
</evidence>
<evidence type="ECO:0000313" key="6">
    <source>
        <dbReference type="EMBL" id="KYF75504.1"/>
    </source>
</evidence>
<dbReference type="InterPro" id="IPR020841">
    <property type="entry name" value="PKS_Beta-ketoAc_synthase_dom"/>
</dbReference>
<dbReference type="GO" id="GO:0004312">
    <property type="term" value="F:fatty acid synthase activity"/>
    <property type="evidence" value="ECO:0007669"/>
    <property type="project" value="TreeGrafter"/>
</dbReference>
<keyword evidence="2" id="KW-0597">Phosphoprotein</keyword>
<comment type="similarity">
    <text evidence="4">Belongs to the thiolase-like superfamily. Beta-ketoacyl-ACP synthases family.</text>
</comment>
<dbReference type="PROSITE" id="PS00606">
    <property type="entry name" value="KS3_1"/>
    <property type="match status" value="1"/>
</dbReference>
<dbReference type="InterPro" id="IPR014031">
    <property type="entry name" value="Ketoacyl_synth_C"/>
</dbReference>
<accession>A0A150R5H3</accession>
<dbReference type="GO" id="GO:0006633">
    <property type="term" value="P:fatty acid biosynthetic process"/>
    <property type="evidence" value="ECO:0007669"/>
    <property type="project" value="InterPro"/>
</dbReference>
<reference evidence="6 7" key="1">
    <citation type="submission" date="2014-02" db="EMBL/GenBank/DDBJ databases">
        <title>The small core and large imbalanced accessory genome model reveals a collaborative survival strategy of Sorangium cellulosum strains in nature.</title>
        <authorList>
            <person name="Han K."/>
            <person name="Peng R."/>
            <person name="Blom J."/>
            <person name="Li Y.-Z."/>
        </authorList>
    </citation>
    <scope>NUCLEOTIDE SEQUENCE [LARGE SCALE GENOMIC DNA]</scope>
    <source>
        <strain evidence="6 7">So0149</strain>
    </source>
</reference>
<dbReference type="CDD" id="cd00833">
    <property type="entry name" value="PKS"/>
    <property type="match status" value="1"/>
</dbReference>
<dbReference type="EMBL" id="JEMC01004136">
    <property type="protein sequence ID" value="KYF75504.1"/>
    <property type="molecule type" value="Genomic_DNA"/>
</dbReference>
<dbReference type="Pfam" id="PF00109">
    <property type="entry name" value="ketoacyl-synt"/>
    <property type="match status" value="1"/>
</dbReference>
<dbReference type="SUPFAM" id="SSF53901">
    <property type="entry name" value="Thiolase-like"/>
    <property type="match status" value="1"/>
</dbReference>
<dbReference type="InterPro" id="IPR016039">
    <property type="entry name" value="Thiolase-like"/>
</dbReference>
<name>A0A150R5H3_SORCE</name>
<evidence type="ECO:0000256" key="2">
    <source>
        <dbReference type="ARBA" id="ARBA00022553"/>
    </source>
</evidence>
<feature type="domain" description="Ketosynthase family 3 (KS3)" evidence="5">
    <location>
        <begin position="12"/>
        <end position="427"/>
    </location>
</feature>
<evidence type="ECO:0000256" key="4">
    <source>
        <dbReference type="RuleBase" id="RU003694"/>
    </source>
</evidence>
<comment type="caution">
    <text evidence="6">The sequence shown here is derived from an EMBL/GenBank/DDBJ whole genome shotgun (WGS) entry which is preliminary data.</text>
</comment>
<keyword evidence="1" id="KW-0596">Phosphopantetheine</keyword>
<evidence type="ECO:0000259" key="5">
    <source>
        <dbReference type="PROSITE" id="PS52004"/>
    </source>
</evidence>
<keyword evidence="3 4" id="KW-0808">Transferase</keyword>
<dbReference type="Gene3D" id="3.40.47.10">
    <property type="match status" value="1"/>
</dbReference>